<name>A0A8H3LA98_9GLOM</name>
<evidence type="ECO:0000313" key="2">
    <source>
        <dbReference type="Proteomes" id="UP000615446"/>
    </source>
</evidence>
<gene>
    <name evidence="1" type="ORF">RCL2_000990700</name>
</gene>
<dbReference type="EMBL" id="BLAL01000062">
    <property type="protein sequence ID" value="GES82720.1"/>
    <property type="molecule type" value="Genomic_DNA"/>
</dbReference>
<organism evidence="1 2">
    <name type="scientific">Rhizophagus clarus</name>
    <dbReference type="NCBI Taxonomy" id="94130"/>
    <lineage>
        <taxon>Eukaryota</taxon>
        <taxon>Fungi</taxon>
        <taxon>Fungi incertae sedis</taxon>
        <taxon>Mucoromycota</taxon>
        <taxon>Glomeromycotina</taxon>
        <taxon>Glomeromycetes</taxon>
        <taxon>Glomerales</taxon>
        <taxon>Glomeraceae</taxon>
        <taxon>Rhizophagus</taxon>
    </lineage>
</organism>
<protein>
    <submittedName>
        <fullName evidence="1">Uncharacterized protein</fullName>
    </submittedName>
</protein>
<sequence length="66" mass="7863">MEYWKSMFDYNIGRTLKISMQSAKFSRGFPEEVYVTLPENVKLCKLQHRYPGTKIWMKWSTKLGPS</sequence>
<evidence type="ECO:0000313" key="1">
    <source>
        <dbReference type="EMBL" id="GES82720.1"/>
    </source>
</evidence>
<accession>A0A8H3LA98</accession>
<comment type="caution">
    <text evidence="1">The sequence shown here is derived from an EMBL/GenBank/DDBJ whole genome shotgun (WGS) entry which is preliminary data.</text>
</comment>
<proteinExistence type="predicted"/>
<reference evidence="1" key="1">
    <citation type="submission" date="2019-10" db="EMBL/GenBank/DDBJ databases">
        <title>Conservation and host-specific expression of non-tandemly repeated heterogenous ribosome RNA gene in arbuscular mycorrhizal fungi.</title>
        <authorList>
            <person name="Maeda T."/>
            <person name="Kobayashi Y."/>
            <person name="Nakagawa T."/>
            <person name="Ezawa T."/>
            <person name="Yamaguchi K."/>
            <person name="Bino T."/>
            <person name="Nishimoto Y."/>
            <person name="Shigenobu S."/>
            <person name="Kawaguchi M."/>
        </authorList>
    </citation>
    <scope>NUCLEOTIDE SEQUENCE</scope>
    <source>
        <strain evidence="1">HR1</strain>
    </source>
</reference>
<dbReference type="AlphaFoldDB" id="A0A8H3LA98"/>
<dbReference type="Proteomes" id="UP000615446">
    <property type="component" value="Unassembled WGS sequence"/>
</dbReference>